<keyword evidence="6" id="KW-0067">ATP-binding</keyword>
<dbReference type="GO" id="GO:0004674">
    <property type="term" value="F:protein serine/threonine kinase activity"/>
    <property type="evidence" value="ECO:0007669"/>
    <property type="project" value="UniProtKB-KW"/>
</dbReference>
<evidence type="ECO:0000256" key="1">
    <source>
        <dbReference type="ARBA" id="ARBA00012513"/>
    </source>
</evidence>
<evidence type="ECO:0000313" key="10">
    <source>
        <dbReference type="Proteomes" id="UP000007875"/>
    </source>
</evidence>
<dbReference type="OMA" id="NIRWTIN"/>
<evidence type="ECO:0000256" key="8">
    <source>
        <dbReference type="ARBA" id="ARBA00048679"/>
    </source>
</evidence>
<evidence type="ECO:0000256" key="7">
    <source>
        <dbReference type="ARBA" id="ARBA00047899"/>
    </source>
</evidence>
<evidence type="ECO:0000313" key="9">
    <source>
        <dbReference type="Ensembl" id="ENSCSAVP00000007952.1"/>
    </source>
</evidence>
<dbReference type="AlphaFoldDB" id="H2YRJ2"/>
<accession>H2YRJ2</accession>
<sequence length="74" mass="8458">MYLEGPFDKVWLKKDSVALAVQNKQLPFPAHDKYPPALRELVCGLVGLEPSERPNIRWTINEVESLLPNHLVHV</sequence>
<keyword evidence="4" id="KW-0547">Nucleotide-binding</keyword>
<dbReference type="Gene3D" id="1.10.510.10">
    <property type="entry name" value="Transferase(Phosphotransferase) domain 1"/>
    <property type="match status" value="1"/>
</dbReference>
<evidence type="ECO:0000256" key="3">
    <source>
        <dbReference type="ARBA" id="ARBA00022679"/>
    </source>
</evidence>
<evidence type="ECO:0000256" key="6">
    <source>
        <dbReference type="ARBA" id="ARBA00022840"/>
    </source>
</evidence>
<comment type="catalytic activity">
    <reaction evidence="7">
        <text>L-threonyl-[protein] + ATP = O-phospho-L-threonyl-[protein] + ADP + H(+)</text>
        <dbReference type="Rhea" id="RHEA:46608"/>
        <dbReference type="Rhea" id="RHEA-COMP:11060"/>
        <dbReference type="Rhea" id="RHEA-COMP:11605"/>
        <dbReference type="ChEBI" id="CHEBI:15378"/>
        <dbReference type="ChEBI" id="CHEBI:30013"/>
        <dbReference type="ChEBI" id="CHEBI:30616"/>
        <dbReference type="ChEBI" id="CHEBI:61977"/>
        <dbReference type="ChEBI" id="CHEBI:456216"/>
        <dbReference type="EC" id="2.7.11.1"/>
    </reaction>
</comment>
<dbReference type="PANTHER" id="PTHR45998">
    <property type="entry name" value="SERINE/THREONINE-PROTEIN KINASE 16"/>
    <property type="match status" value="1"/>
</dbReference>
<reference evidence="9" key="2">
    <citation type="submission" date="2025-08" db="UniProtKB">
        <authorList>
            <consortium name="Ensembl"/>
        </authorList>
    </citation>
    <scope>IDENTIFICATION</scope>
</reference>
<name>H2YRJ2_CIOSA</name>
<dbReference type="GO" id="GO:0005524">
    <property type="term" value="F:ATP binding"/>
    <property type="evidence" value="ECO:0007669"/>
    <property type="project" value="UniProtKB-KW"/>
</dbReference>
<keyword evidence="5" id="KW-0418">Kinase</keyword>
<reference evidence="10" key="1">
    <citation type="submission" date="2003-08" db="EMBL/GenBank/DDBJ databases">
        <authorList>
            <person name="Birren B."/>
            <person name="Nusbaum C."/>
            <person name="Abebe A."/>
            <person name="Abouelleil A."/>
            <person name="Adekoya E."/>
            <person name="Ait-zahra M."/>
            <person name="Allen N."/>
            <person name="Allen T."/>
            <person name="An P."/>
            <person name="Anderson M."/>
            <person name="Anderson S."/>
            <person name="Arachchi H."/>
            <person name="Armbruster J."/>
            <person name="Bachantsang P."/>
            <person name="Baldwin J."/>
            <person name="Barry A."/>
            <person name="Bayul T."/>
            <person name="Blitshsteyn B."/>
            <person name="Bloom T."/>
            <person name="Blye J."/>
            <person name="Boguslavskiy L."/>
            <person name="Borowsky M."/>
            <person name="Boukhgalter B."/>
            <person name="Brunache A."/>
            <person name="Butler J."/>
            <person name="Calixte N."/>
            <person name="Calvo S."/>
            <person name="Camarata J."/>
            <person name="Campo K."/>
            <person name="Chang J."/>
            <person name="Cheshatsang Y."/>
            <person name="Citroen M."/>
            <person name="Collymore A."/>
            <person name="Considine T."/>
            <person name="Cook A."/>
            <person name="Cooke P."/>
            <person name="Corum B."/>
            <person name="Cuomo C."/>
            <person name="David R."/>
            <person name="Dawoe T."/>
            <person name="Degray S."/>
            <person name="Dodge S."/>
            <person name="Dooley K."/>
            <person name="Dorje P."/>
            <person name="Dorjee K."/>
            <person name="Dorris L."/>
            <person name="Duffey N."/>
            <person name="Dupes A."/>
            <person name="Elkins T."/>
            <person name="Engels R."/>
            <person name="Erickson J."/>
            <person name="Farina A."/>
            <person name="Faro S."/>
            <person name="Ferreira P."/>
            <person name="Fischer H."/>
            <person name="Fitzgerald M."/>
            <person name="Foley K."/>
            <person name="Gage D."/>
            <person name="Galagan J."/>
            <person name="Gearin G."/>
            <person name="Gnerre S."/>
            <person name="Gnirke A."/>
            <person name="Goyette A."/>
            <person name="Graham J."/>
            <person name="Grandbois E."/>
            <person name="Gyaltsen K."/>
            <person name="Hafez N."/>
            <person name="Hagopian D."/>
            <person name="Hagos B."/>
            <person name="Hall J."/>
            <person name="Hatcher B."/>
            <person name="Heller A."/>
            <person name="Higgins H."/>
            <person name="Honan T."/>
            <person name="Horn A."/>
            <person name="Houde N."/>
            <person name="Hughes L."/>
            <person name="Hulme W."/>
            <person name="Husby E."/>
            <person name="Iliev I."/>
            <person name="Jaffe D."/>
            <person name="Jones C."/>
            <person name="Kamal M."/>
            <person name="Kamat A."/>
            <person name="Kamvysselis M."/>
            <person name="Karlsson E."/>
            <person name="Kells C."/>
            <person name="Kieu A."/>
            <person name="Kisner P."/>
            <person name="Kodira C."/>
            <person name="Kulbokas E."/>
            <person name="Labutti K."/>
            <person name="Lama D."/>
            <person name="Landers T."/>
            <person name="Leger J."/>
            <person name="Levine S."/>
            <person name="Lewis D."/>
            <person name="Lewis T."/>
            <person name="Lindblad-toh K."/>
            <person name="Liu X."/>
            <person name="Lokyitsang T."/>
            <person name="Lokyitsang Y."/>
            <person name="Lucien O."/>
            <person name="Lui A."/>
            <person name="Ma L.J."/>
            <person name="Mabbitt R."/>
            <person name="Macdonald J."/>
            <person name="Maclean C."/>
            <person name="Major J."/>
            <person name="Manning J."/>
            <person name="Marabella R."/>
            <person name="Maru K."/>
            <person name="Matthews C."/>
            <person name="Mauceli E."/>
            <person name="Mccarthy M."/>
            <person name="Mcdonough S."/>
            <person name="Mcghee T."/>
            <person name="Meldrim J."/>
            <person name="Meneus L."/>
            <person name="Mesirov J."/>
            <person name="Mihalev A."/>
            <person name="Mihova T."/>
            <person name="Mikkelsen T."/>
            <person name="Mlenga V."/>
            <person name="Moru K."/>
            <person name="Mozes J."/>
            <person name="Mulrain L."/>
            <person name="Munson G."/>
            <person name="Naylor J."/>
            <person name="Newes C."/>
            <person name="Nguyen C."/>
            <person name="Nguyen N."/>
            <person name="Nguyen T."/>
            <person name="Nicol R."/>
            <person name="Nielsen C."/>
            <person name="Nizzari M."/>
            <person name="Norbu C."/>
            <person name="Norbu N."/>
            <person name="O'donnell P."/>
            <person name="Okoawo O."/>
            <person name="O'leary S."/>
            <person name="Omotosho B."/>
            <person name="O'neill K."/>
            <person name="Osman S."/>
            <person name="Parker S."/>
            <person name="Perrin D."/>
            <person name="Phunkhang P."/>
            <person name="Piqani B."/>
            <person name="Purcell S."/>
            <person name="Rachupka T."/>
            <person name="Ramasamy U."/>
            <person name="Rameau R."/>
            <person name="Ray V."/>
            <person name="Raymond C."/>
            <person name="Retta R."/>
            <person name="Richardson S."/>
            <person name="Rise C."/>
            <person name="Rodriguez J."/>
            <person name="Rogers J."/>
            <person name="Rogov P."/>
            <person name="Rutman M."/>
            <person name="Schupbach R."/>
            <person name="Seaman C."/>
            <person name="Settipalli S."/>
            <person name="Sharpe T."/>
            <person name="Sheridan J."/>
            <person name="Sherpa N."/>
            <person name="Shi J."/>
            <person name="Smirnov S."/>
            <person name="Smith C."/>
            <person name="Sougnez C."/>
            <person name="Spencer B."/>
            <person name="Stalker J."/>
            <person name="Stange-thomann N."/>
            <person name="Stavropoulos S."/>
            <person name="Stetson K."/>
            <person name="Stone C."/>
            <person name="Stone S."/>
            <person name="Stubbs M."/>
            <person name="Talamas J."/>
            <person name="Tchuinga P."/>
            <person name="Tenzing P."/>
            <person name="Tesfaye S."/>
            <person name="Theodore J."/>
            <person name="Thoulutsang Y."/>
            <person name="Topham K."/>
            <person name="Towey S."/>
            <person name="Tsamla T."/>
            <person name="Tsomo N."/>
            <person name="Vallee D."/>
            <person name="Vassiliev H."/>
            <person name="Venkataraman V."/>
            <person name="Vinson J."/>
            <person name="Vo A."/>
            <person name="Wade C."/>
            <person name="Wang S."/>
            <person name="Wangchuk T."/>
            <person name="Wangdi T."/>
            <person name="Whittaker C."/>
            <person name="Wilkinson J."/>
            <person name="Wu Y."/>
            <person name="Wyman D."/>
            <person name="Yadav S."/>
            <person name="Yang S."/>
            <person name="Yang X."/>
            <person name="Yeager S."/>
            <person name="Yee E."/>
            <person name="Young G."/>
            <person name="Zainoun J."/>
            <person name="Zembeck L."/>
            <person name="Zimmer A."/>
            <person name="Zody M."/>
            <person name="Lander E."/>
        </authorList>
    </citation>
    <scope>NUCLEOTIDE SEQUENCE [LARGE SCALE GENOMIC DNA]</scope>
</reference>
<evidence type="ECO:0000256" key="2">
    <source>
        <dbReference type="ARBA" id="ARBA00022527"/>
    </source>
</evidence>
<dbReference type="Proteomes" id="UP000007875">
    <property type="component" value="Unassembled WGS sequence"/>
</dbReference>
<dbReference type="eggNOG" id="KOG2345">
    <property type="taxonomic scope" value="Eukaryota"/>
</dbReference>
<comment type="catalytic activity">
    <reaction evidence="8">
        <text>L-seryl-[protein] + ATP = O-phospho-L-seryl-[protein] + ADP + H(+)</text>
        <dbReference type="Rhea" id="RHEA:17989"/>
        <dbReference type="Rhea" id="RHEA-COMP:9863"/>
        <dbReference type="Rhea" id="RHEA-COMP:11604"/>
        <dbReference type="ChEBI" id="CHEBI:15378"/>
        <dbReference type="ChEBI" id="CHEBI:29999"/>
        <dbReference type="ChEBI" id="CHEBI:30616"/>
        <dbReference type="ChEBI" id="CHEBI:83421"/>
        <dbReference type="ChEBI" id="CHEBI:456216"/>
        <dbReference type="EC" id="2.7.11.1"/>
    </reaction>
</comment>
<evidence type="ECO:0000256" key="4">
    <source>
        <dbReference type="ARBA" id="ARBA00022741"/>
    </source>
</evidence>
<keyword evidence="3" id="KW-0808">Transferase</keyword>
<dbReference type="Ensembl" id="ENSCSAVT00000008058.1">
    <property type="protein sequence ID" value="ENSCSAVP00000007952.1"/>
    <property type="gene ID" value="ENSCSAVG00000004744.1"/>
</dbReference>
<dbReference type="GO" id="GO:0005794">
    <property type="term" value="C:Golgi apparatus"/>
    <property type="evidence" value="ECO:0007669"/>
    <property type="project" value="TreeGrafter"/>
</dbReference>
<proteinExistence type="predicted"/>
<dbReference type="EC" id="2.7.11.1" evidence="1"/>
<organism evidence="9 10">
    <name type="scientific">Ciona savignyi</name>
    <name type="common">Pacific transparent sea squirt</name>
    <dbReference type="NCBI Taxonomy" id="51511"/>
    <lineage>
        <taxon>Eukaryota</taxon>
        <taxon>Metazoa</taxon>
        <taxon>Chordata</taxon>
        <taxon>Tunicata</taxon>
        <taxon>Ascidiacea</taxon>
        <taxon>Phlebobranchia</taxon>
        <taxon>Cionidae</taxon>
        <taxon>Ciona</taxon>
    </lineage>
</organism>
<protein>
    <recommendedName>
        <fullName evidence="1">non-specific serine/threonine protein kinase</fullName>
        <ecNumber evidence="1">2.7.11.1</ecNumber>
    </recommendedName>
</protein>
<dbReference type="PANTHER" id="PTHR45998:SF2">
    <property type="entry name" value="SERINE_THREONINE-PROTEIN KINASE 16"/>
    <property type="match status" value="1"/>
</dbReference>
<dbReference type="InParanoid" id="H2YRJ2"/>
<evidence type="ECO:0000256" key="5">
    <source>
        <dbReference type="ARBA" id="ARBA00022777"/>
    </source>
</evidence>
<keyword evidence="10" id="KW-1185">Reference proteome</keyword>
<dbReference type="InterPro" id="IPR052239">
    <property type="entry name" value="Ser/Thr-specific_kinases"/>
</dbReference>
<keyword evidence="2" id="KW-0723">Serine/threonine-protein kinase</keyword>
<reference evidence="9" key="3">
    <citation type="submission" date="2025-09" db="UniProtKB">
        <authorList>
            <consortium name="Ensembl"/>
        </authorList>
    </citation>
    <scope>IDENTIFICATION</scope>
</reference>
<dbReference type="HOGENOM" id="CLU_2687087_0_0_1"/>